<keyword evidence="3" id="KW-0677">Repeat</keyword>
<name>A0A0C9T8H9_PAXIN</name>
<dbReference type="GO" id="GO:0000978">
    <property type="term" value="F:RNA polymerase II cis-regulatory region sequence-specific DNA binding"/>
    <property type="evidence" value="ECO:0007669"/>
    <property type="project" value="TreeGrafter"/>
</dbReference>
<evidence type="ECO:0000256" key="3">
    <source>
        <dbReference type="ARBA" id="ARBA00022737"/>
    </source>
</evidence>
<evidence type="ECO:0000256" key="6">
    <source>
        <dbReference type="ARBA" id="ARBA00023242"/>
    </source>
</evidence>
<keyword evidence="6" id="KW-0539">Nucleus</keyword>
<dbReference type="PANTHER" id="PTHR23235">
    <property type="entry name" value="KRUEPPEL-LIKE TRANSCRIPTION FACTOR"/>
    <property type="match status" value="1"/>
</dbReference>
<dbReference type="EMBL" id="KN819370">
    <property type="protein sequence ID" value="KIJ11965.1"/>
    <property type="molecule type" value="Genomic_DNA"/>
</dbReference>
<keyword evidence="2" id="KW-0479">Metal-binding</keyword>
<evidence type="ECO:0000256" key="4">
    <source>
        <dbReference type="ARBA" id="ARBA00022771"/>
    </source>
</evidence>
<evidence type="ECO:0000256" key="1">
    <source>
        <dbReference type="ARBA" id="ARBA00004123"/>
    </source>
</evidence>
<sequence length="313" mass="33759">MDDISPTSISNVPSICIHTDEYPALFDCVDGGSDGFYQNISSSYSQPAIFDHGSLYTCSQGTPDPGYSAMTGSSNSSFDLEDLGAELPHLATIPPYLTGPDYSLPYNGIAFSQDSYSPNDGGLTPSSLHSPMPSPASSFNGSFSPASFISDTLSLSDAESPISPSPVTPDDSFLFPGRGLVSRRVSASSAMRPSFHPSSDSAISTVAFLEAQGSHQRSRSLSSLSSLSRPRPVASQAMLEANSRRRRHPAQFNCDECGQTFTALFSLKRHKQSHSGERPYTCSIAGCEQQFFNSSDCKRHERSMKRHKNLPIQ</sequence>
<dbReference type="InterPro" id="IPR013087">
    <property type="entry name" value="Znf_C2H2_type"/>
</dbReference>
<protein>
    <recommendedName>
        <fullName evidence="9">C2H2-type domain-containing protein</fullName>
    </recommendedName>
</protein>
<dbReference type="GO" id="GO:0000981">
    <property type="term" value="F:DNA-binding transcription factor activity, RNA polymerase II-specific"/>
    <property type="evidence" value="ECO:0007669"/>
    <property type="project" value="TreeGrafter"/>
</dbReference>
<keyword evidence="4 7" id="KW-0863">Zinc-finger</keyword>
<dbReference type="InterPro" id="IPR036236">
    <property type="entry name" value="Znf_C2H2_sf"/>
</dbReference>
<evidence type="ECO:0000256" key="7">
    <source>
        <dbReference type="PROSITE-ProRule" id="PRU00042"/>
    </source>
</evidence>
<gene>
    <name evidence="10" type="ORF">PAXINDRAFT_15149</name>
</gene>
<dbReference type="SMART" id="SM00355">
    <property type="entry name" value="ZnF_C2H2"/>
    <property type="match status" value="2"/>
</dbReference>
<evidence type="ECO:0000259" key="9">
    <source>
        <dbReference type="PROSITE" id="PS50157"/>
    </source>
</evidence>
<dbReference type="OrthoDB" id="6077919at2759"/>
<reference evidence="10 11" key="1">
    <citation type="submission" date="2014-06" db="EMBL/GenBank/DDBJ databases">
        <authorList>
            <consortium name="DOE Joint Genome Institute"/>
            <person name="Kuo A."/>
            <person name="Kohler A."/>
            <person name="Nagy L.G."/>
            <person name="Floudas D."/>
            <person name="Copeland A."/>
            <person name="Barry K.W."/>
            <person name="Cichocki N."/>
            <person name="Veneault-Fourrey C."/>
            <person name="LaButti K."/>
            <person name="Lindquist E.A."/>
            <person name="Lipzen A."/>
            <person name="Lundell T."/>
            <person name="Morin E."/>
            <person name="Murat C."/>
            <person name="Sun H."/>
            <person name="Tunlid A."/>
            <person name="Henrissat B."/>
            <person name="Grigoriev I.V."/>
            <person name="Hibbett D.S."/>
            <person name="Martin F."/>
            <person name="Nordberg H.P."/>
            <person name="Cantor M.N."/>
            <person name="Hua S.X."/>
        </authorList>
    </citation>
    <scope>NUCLEOTIDE SEQUENCE [LARGE SCALE GENOMIC DNA]</scope>
    <source>
        <strain evidence="10 11">ATCC 200175</strain>
    </source>
</reference>
<dbReference type="Gene3D" id="3.30.160.60">
    <property type="entry name" value="Classic Zinc Finger"/>
    <property type="match status" value="2"/>
</dbReference>
<accession>A0A0C9T8H9</accession>
<dbReference type="PANTHER" id="PTHR23235:SF120">
    <property type="entry name" value="KRUPPEL-LIKE FACTOR 15"/>
    <property type="match status" value="1"/>
</dbReference>
<dbReference type="FunFam" id="3.30.160.60:FF:000744">
    <property type="entry name" value="zinc finger E-box-binding homeobox 1"/>
    <property type="match status" value="1"/>
</dbReference>
<dbReference type="PROSITE" id="PS50157">
    <property type="entry name" value="ZINC_FINGER_C2H2_2"/>
    <property type="match status" value="2"/>
</dbReference>
<evidence type="ECO:0000313" key="11">
    <source>
        <dbReference type="Proteomes" id="UP000053647"/>
    </source>
</evidence>
<feature type="domain" description="C2H2-type" evidence="9">
    <location>
        <begin position="252"/>
        <end position="279"/>
    </location>
</feature>
<evidence type="ECO:0000256" key="2">
    <source>
        <dbReference type="ARBA" id="ARBA00022723"/>
    </source>
</evidence>
<feature type="compositionally biased region" description="Low complexity" evidence="8">
    <location>
        <begin position="219"/>
        <end position="229"/>
    </location>
</feature>
<dbReference type="HOGENOM" id="CLU_888773_0_0_1"/>
<evidence type="ECO:0000256" key="8">
    <source>
        <dbReference type="SAM" id="MobiDB-lite"/>
    </source>
</evidence>
<dbReference type="PROSITE" id="PS00028">
    <property type="entry name" value="ZINC_FINGER_C2H2_1"/>
    <property type="match status" value="1"/>
</dbReference>
<proteinExistence type="predicted"/>
<keyword evidence="11" id="KW-1185">Reference proteome</keyword>
<evidence type="ECO:0000313" key="10">
    <source>
        <dbReference type="EMBL" id="KIJ11965.1"/>
    </source>
</evidence>
<comment type="subcellular location">
    <subcellularLocation>
        <location evidence="1">Nucleus</location>
    </subcellularLocation>
</comment>
<organism evidence="10 11">
    <name type="scientific">Paxillus involutus ATCC 200175</name>
    <dbReference type="NCBI Taxonomy" id="664439"/>
    <lineage>
        <taxon>Eukaryota</taxon>
        <taxon>Fungi</taxon>
        <taxon>Dikarya</taxon>
        <taxon>Basidiomycota</taxon>
        <taxon>Agaricomycotina</taxon>
        <taxon>Agaricomycetes</taxon>
        <taxon>Agaricomycetidae</taxon>
        <taxon>Boletales</taxon>
        <taxon>Paxilineae</taxon>
        <taxon>Paxillaceae</taxon>
        <taxon>Paxillus</taxon>
    </lineage>
</organism>
<feature type="region of interest" description="Disordered" evidence="8">
    <location>
        <begin position="219"/>
        <end position="246"/>
    </location>
</feature>
<dbReference type="GO" id="GO:0005634">
    <property type="term" value="C:nucleus"/>
    <property type="evidence" value="ECO:0007669"/>
    <property type="project" value="UniProtKB-SubCell"/>
</dbReference>
<dbReference type="AlphaFoldDB" id="A0A0C9T8H9"/>
<dbReference type="SUPFAM" id="SSF57667">
    <property type="entry name" value="beta-beta-alpha zinc fingers"/>
    <property type="match status" value="1"/>
</dbReference>
<evidence type="ECO:0000256" key="5">
    <source>
        <dbReference type="ARBA" id="ARBA00022833"/>
    </source>
</evidence>
<dbReference type="Proteomes" id="UP000053647">
    <property type="component" value="Unassembled WGS sequence"/>
</dbReference>
<keyword evidence="5" id="KW-0862">Zinc</keyword>
<reference evidence="11" key="2">
    <citation type="submission" date="2015-01" db="EMBL/GenBank/DDBJ databases">
        <title>Evolutionary Origins and Diversification of the Mycorrhizal Mutualists.</title>
        <authorList>
            <consortium name="DOE Joint Genome Institute"/>
            <consortium name="Mycorrhizal Genomics Consortium"/>
            <person name="Kohler A."/>
            <person name="Kuo A."/>
            <person name="Nagy L.G."/>
            <person name="Floudas D."/>
            <person name="Copeland A."/>
            <person name="Barry K.W."/>
            <person name="Cichocki N."/>
            <person name="Veneault-Fourrey C."/>
            <person name="LaButti K."/>
            <person name="Lindquist E.A."/>
            <person name="Lipzen A."/>
            <person name="Lundell T."/>
            <person name="Morin E."/>
            <person name="Murat C."/>
            <person name="Riley R."/>
            <person name="Ohm R."/>
            <person name="Sun H."/>
            <person name="Tunlid A."/>
            <person name="Henrissat B."/>
            <person name="Grigoriev I.V."/>
            <person name="Hibbett D.S."/>
            <person name="Martin F."/>
        </authorList>
    </citation>
    <scope>NUCLEOTIDE SEQUENCE [LARGE SCALE GENOMIC DNA]</scope>
    <source>
        <strain evidence="11">ATCC 200175</strain>
    </source>
</reference>
<feature type="domain" description="C2H2-type" evidence="9">
    <location>
        <begin position="280"/>
        <end position="309"/>
    </location>
</feature>
<dbReference type="GO" id="GO:0008270">
    <property type="term" value="F:zinc ion binding"/>
    <property type="evidence" value="ECO:0007669"/>
    <property type="project" value="UniProtKB-KW"/>
</dbReference>